<evidence type="ECO:0000256" key="2">
    <source>
        <dbReference type="ARBA" id="ARBA00015931"/>
    </source>
</evidence>
<dbReference type="Gene3D" id="3.30.572.10">
    <property type="entry name" value="Thymidylate synthase/dCMP hydroxymethylase domain"/>
    <property type="match status" value="1"/>
</dbReference>
<dbReference type="AlphaFoldDB" id="A0A7R9DBK8"/>
<dbReference type="SUPFAM" id="SSF55831">
    <property type="entry name" value="Thymidylate synthase/dCMP hydroxymethylase"/>
    <property type="match status" value="1"/>
</dbReference>
<dbReference type="GO" id="GO:0032259">
    <property type="term" value="P:methylation"/>
    <property type="evidence" value="ECO:0007669"/>
    <property type="project" value="UniProtKB-KW"/>
</dbReference>
<dbReference type="UniPathway" id="UPA00575"/>
<evidence type="ECO:0000256" key="5">
    <source>
        <dbReference type="SAM" id="MobiDB-lite"/>
    </source>
</evidence>
<name>A0A7R9DBK8_TIMPO</name>
<protein>
    <recommendedName>
        <fullName evidence="2">Thymidylate synthase</fullName>
    </recommendedName>
</protein>
<evidence type="ECO:0000313" key="7">
    <source>
        <dbReference type="EMBL" id="CAD7411619.1"/>
    </source>
</evidence>
<dbReference type="GO" id="GO:0005739">
    <property type="term" value="C:mitochondrion"/>
    <property type="evidence" value="ECO:0007669"/>
    <property type="project" value="TreeGrafter"/>
</dbReference>
<feature type="domain" description="Thymidylate synthase/dCMP hydroxymethylase" evidence="6">
    <location>
        <begin position="30"/>
        <end position="159"/>
    </location>
</feature>
<dbReference type="GO" id="GO:0005829">
    <property type="term" value="C:cytosol"/>
    <property type="evidence" value="ECO:0007669"/>
    <property type="project" value="TreeGrafter"/>
</dbReference>
<evidence type="ECO:0000256" key="3">
    <source>
        <dbReference type="ARBA" id="ARBA00022603"/>
    </source>
</evidence>
<feature type="compositionally biased region" description="Basic and acidic residues" evidence="5">
    <location>
        <begin position="8"/>
        <end position="24"/>
    </location>
</feature>
<dbReference type="Pfam" id="PF00303">
    <property type="entry name" value="Thymidylat_synt"/>
    <property type="match status" value="1"/>
</dbReference>
<dbReference type="EMBL" id="OD005454">
    <property type="protein sequence ID" value="CAD7411619.1"/>
    <property type="molecule type" value="Genomic_DNA"/>
</dbReference>
<gene>
    <name evidence="7" type="ORF">TPSB3V08_LOCUS7984</name>
</gene>
<proteinExistence type="predicted"/>
<evidence type="ECO:0000256" key="1">
    <source>
        <dbReference type="ARBA" id="ARBA00004992"/>
    </source>
</evidence>
<keyword evidence="3" id="KW-0489">Methyltransferase</keyword>
<evidence type="ECO:0000256" key="4">
    <source>
        <dbReference type="ARBA" id="ARBA00022679"/>
    </source>
</evidence>
<reference evidence="7" key="1">
    <citation type="submission" date="2020-11" db="EMBL/GenBank/DDBJ databases">
        <authorList>
            <person name="Tran Van P."/>
        </authorList>
    </citation>
    <scope>NUCLEOTIDE SEQUENCE</scope>
</reference>
<dbReference type="GO" id="GO:0006231">
    <property type="term" value="P:dTMP biosynthetic process"/>
    <property type="evidence" value="ECO:0007669"/>
    <property type="project" value="TreeGrafter"/>
</dbReference>
<feature type="region of interest" description="Disordered" evidence="5">
    <location>
        <begin position="1"/>
        <end position="24"/>
    </location>
</feature>
<evidence type="ECO:0000259" key="6">
    <source>
        <dbReference type="Pfam" id="PF00303"/>
    </source>
</evidence>
<dbReference type="InterPro" id="IPR023451">
    <property type="entry name" value="Thymidate_synth/dCMP_Mease_dom"/>
</dbReference>
<dbReference type="InterPro" id="IPR036926">
    <property type="entry name" value="Thymidate_synth/dCMP_Mease_sf"/>
</dbReference>
<dbReference type="CDD" id="cd00351">
    <property type="entry name" value="TS_Pyrimidine_HMase"/>
    <property type="match status" value="1"/>
</dbReference>
<organism evidence="7">
    <name type="scientific">Timema poppense</name>
    <name type="common">Walking stick</name>
    <dbReference type="NCBI Taxonomy" id="170557"/>
    <lineage>
        <taxon>Eukaryota</taxon>
        <taxon>Metazoa</taxon>
        <taxon>Ecdysozoa</taxon>
        <taxon>Arthropoda</taxon>
        <taxon>Hexapoda</taxon>
        <taxon>Insecta</taxon>
        <taxon>Pterygota</taxon>
        <taxon>Neoptera</taxon>
        <taxon>Polyneoptera</taxon>
        <taxon>Phasmatodea</taxon>
        <taxon>Timematodea</taxon>
        <taxon>Timematoidea</taxon>
        <taxon>Timematidae</taxon>
        <taxon>Timema</taxon>
    </lineage>
</organism>
<keyword evidence="4" id="KW-0808">Transferase</keyword>
<sequence>MSFTSIPGDERENRPVNQQKDSDVALHDEEQYLNHIRQILTRGSRREDRTGVGTLSLFGAQMRYSLRDGEFINLSQGVFPLLTTKRVFWRAVVEELLWFIKGSTNARELQAKSIHIWDGNSSRQYLDSLGFTHRQEGDLGPVYGFQWRHYGAKYQDMFQDYSGQGIVSTRGDNKHHQDSAQRPTDHIMLLEPRRLEPDGSAPLSLSGAVLCRRR</sequence>
<accession>A0A7R9DBK8</accession>
<comment type="pathway">
    <text evidence="1">Pyrimidine metabolism; dTTP biosynthesis.</text>
</comment>
<dbReference type="GO" id="GO:0006235">
    <property type="term" value="P:dTTP biosynthetic process"/>
    <property type="evidence" value="ECO:0007669"/>
    <property type="project" value="UniProtKB-UniPathway"/>
</dbReference>
<dbReference type="InterPro" id="IPR045097">
    <property type="entry name" value="Thymidate_synth/dCMP_Mease"/>
</dbReference>
<dbReference type="PANTHER" id="PTHR11548:SF2">
    <property type="entry name" value="THYMIDYLATE SYNTHASE"/>
    <property type="match status" value="1"/>
</dbReference>
<dbReference type="GO" id="GO:0004799">
    <property type="term" value="F:thymidylate synthase activity"/>
    <property type="evidence" value="ECO:0007669"/>
    <property type="project" value="TreeGrafter"/>
</dbReference>
<dbReference type="PANTHER" id="PTHR11548">
    <property type="entry name" value="THYMIDYLATE SYNTHASE 1"/>
    <property type="match status" value="1"/>
</dbReference>